<comment type="caution">
    <text evidence="1">The sequence shown here is derived from an EMBL/GenBank/DDBJ whole genome shotgun (WGS) entry which is preliminary data.</text>
</comment>
<dbReference type="OrthoDB" id="6402776at2"/>
<evidence type="ECO:0000313" key="2">
    <source>
        <dbReference type="Proteomes" id="UP000285324"/>
    </source>
</evidence>
<sequence length="153" mass="16591">MAQANTPKYFDAHLRGLGYVRRVREVKPKKGAPFLACSISIFHGEAQEGSADSLTWLNCDVKVVGKDAIKVMSEKLQEAANDSSRKVLASVTIGDPYIDTYKITSGTRAGQTGVVLKGRLLKIHMAKVDGVMVYQYVEPEASADGVRTGTDDN</sequence>
<organism evidence="1 2">
    <name type="scientific">Alcaligenes xylosoxydans xylosoxydans</name>
    <name type="common">Achromobacter xylosoxidans</name>
    <dbReference type="NCBI Taxonomy" id="85698"/>
    <lineage>
        <taxon>Bacteria</taxon>
        <taxon>Pseudomonadati</taxon>
        <taxon>Pseudomonadota</taxon>
        <taxon>Betaproteobacteria</taxon>
        <taxon>Burkholderiales</taxon>
        <taxon>Alcaligenaceae</taxon>
        <taxon>Achromobacter</taxon>
    </lineage>
</organism>
<reference evidence="1 2" key="1">
    <citation type="submission" date="2018-08" db="EMBL/GenBank/DDBJ databases">
        <title>Achromobacter xylosoxidans Genome sequencing and assembly.</title>
        <authorList>
            <person name="Wang R."/>
            <person name="Rensing C."/>
            <person name="Li Y."/>
        </authorList>
    </citation>
    <scope>NUCLEOTIDE SEQUENCE [LARGE SCALE GENOMIC DNA]</scope>
    <source>
        <strain evidence="1 2">GD003A</strain>
    </source>
</reference>
<accession>A0A0D6IRK1</accession>
<dbReference type="InterPro" id="IPR021960">
    <property type="entry name" value="DUF3577"/>
</dbReference>
<dbReference type="KEGG" id="axx:ERS451415_05737"/>
<dbReference type="Pfam" id="PF12101">
    <property type="entry name" value="DUF3577"/>
    <property type="match status" value="1"/>
</dbReference>
<gene>
    <name evidence="1" type="ORF">DY367_02840</name>
</gene>
<dbReference type="RefSeq" id="WP_006226465.1">
    <property type="nucleotide sequence ID" value="NZ_AP028040.1"/>
</dbReference>
<protein>
    <submittedName>
        <fullName evidence="1">DUF3577 domain-containing protein</fullName>
    </submittedName>
</protein>
<dbReference type="Proteomes" id="UP000285324">
    <property type="component" value="Unassembled WGS sequence"/>
</dbReference>
<dbReference type="EMBL" id="QVXO01000003">
    <property type="protein sequence ID" value="RPJ93282.1"/>
    <property type="molecule type" value="Genomic_DNA"/>
</dbReference>
<name>A0A0D6IRK1_ALCXX</name>
<proteinExistence type="predicted"/>
<evidence type="ECO:0000313" key="1">
    <source>
        <dbReference type="EMBL" id="RPJ93282.1"/>
    </source>
</evidence>
<dbReference type="AlphaFoldDB" id="A0A0D6IRK1"/>